<organism evidence="1 2">
    <name type="scientific">Oceanobacter antarcticus</name>
    <dbReference type="NCBI Taxonomy" id="3133425"/>
    <lineage>
        <taxon>Bacteria</taxon>
        <taxon>Pseudomonadati</taxon>
        <taxon>Pseudomonadota</taxon>
        <taxon>Gammaproteobacteria</taxon>
        <taxon>Oceanospirillales</taxon>
        <taxon>Oceanospirillaceae</taxon>
        <taxon>Oceanobacter</taxon>
    </lineage>
</organism>
<reference evidence="1 2" key="1">
    <citation type="submission" date="2024-03" db="EMBL/GenBank/DDBJ databases">
        <title>High-quality draft genome sequence of Oceanobacter sp. wDCs-4.</title>
        <authorList>
            <person name="Dong C."/>
        </authorList>
    </citation>
    <scope>NUCLEOTIDE SEQUENCE [LARGE SCALE GENOMIC DNA]</scope>
    <source>
        <strain evidence="2">wDCs-4</strain>
    </source>
</reference>
<keyword evidence="2" id="KW-1185">Reference proteome</keyword>
<protein>
    <submittedName>
        <fullName evidence="1">Uncharacterized protein</fullName>
    </submittedName>
</protein>
<dbReference type="Proteomes" id="UP001620597">
    <property type="component" value="Unassembled WGS sequence"/>
</dbReference>
<dbReference type="EMBL" id="JBBKTX010000007">
    <property type="protein sequence ID" value="MFK4752128.1"/>
    <property type="molecule type" value="Genomic_DNA"/>
</dbReference>
<sequence length="166" mass="18921">MITITESGMTFGPFDPDRVFRIEESAFLRGKQLKACEFVWLTPQDSLLLIEAKSSVPNPHTSPKEYDEFFTSIFEKLDNSLQILAAGLLERHNELTHQMGPMARVTPLGPERRIMLYLVIPEMPDEYLPPFSDKLASVLKRQGQIWRAEVKVINKRLAGTVGLVDY</sequence>
<gene>
    <name evidence="1" type="ORF">WG929_06880</name>
</gene>
<proteinExistence type="predicted"/>
<comment type="caution">
    <text evidence="1">The sequence shown here is derived from an EMBL/GenBank/DDBJ whole genome shotgun (WGS) entry which is preliminary data.</text>
</comment>
<evidence type="ECO:0000313" key="2">
    <source>
        <dbReference type="Proteomes" id="UP001620597"/>
    </source>
</evidence>
<dbReference type="RefSeq" id="WP_416205457.1">
    <property type="nucleotide sequence ID" value="NZ_JBBKTX010000007.1"/>
</dbReference>
<accession>A0ABW8NGP3</accession>
<evidence type="ECO:0000313" key="1">
    <source>
        <dbReference type="EMBL" id="MFK4752128.1"/>
    </source>
</evidence>
<name>A0ABW8NGP3_9GAMM</name>